<accession>A0A5B6TF58</accession>
<dbReference type="RefSeq" id="WP_149088889.1">
    <property type="nucleotide sequence ID" value="NZ_VKKY01000001.1"/>
</dbReference>
<dbReference type="EMBL" id="VKKY01000001">
    <property type="protein sequence ID" value="KAA3439244.1"/>
    <property type="molecule type" value="Genomic_DNA"/>
</dbReference>
<evidence type="ECO:0000313" key="2">
    <source>
        <dbReference type="EMBL" id="KAA3439244.1"/>
    </source>
</evidence>
<sequence>MLKTEMTNRIVDLVFFIALITLFVFLYKTKRSQEDNLNKGMIVVNFWNPSNSLPFDSTHGDYKRVSLTGVKQSDSLKMAEIKEHLKGFKAKVEEVNGIHVMFTGNSKYGDFIEVLDYCLQEDIERYIPYKNNLWILANGNLIR</sequence>
<name>A0A5B6TF58_9BACT</name>
<keyword evidence="1" id="KW-0812">Transmembrane</keyword>
<evidence type="ECO:0008006" key="4">
    <source>
        <dbReference type="Google" id="ProtNLM"/>
    </source>
</evidence>
<dbReference type="Proteomes" id="UP000324133">
    <property type="component" value="Unassembled WGS sequence"/>
</dbReference>
<keyword evidence="1" id="KW-0472">Membrane</keyword>
<reference evidence="2 3" key="1">
    <citation type="submission" date="2019-07" db="EMBL/GenBank/DDBJ databases">
        <title>Rufibacter sp. nov., isolated from lake sediment.</title>
        <authorList>
            <person name="Qu J.-H."/>
        </authorList>
    </citation>
    <scope>NUCLEOTIDE SEQUENCE [LARGE SCALE GENOMIC DNA]</scope>
    <source>
        <strain evidence="2 3">NBS58-1</strain>
    </source>
</reference>
<evidence type="ECO:0000256" key="1">
    <source>
        <dbReference type="SAM" id="Phobius"/>
    </source>
</evidence>
<evidence type="ECO:0000313" key="3">
    <source>
        <dbReference type="Proteomes" id="UP000324133"/>
    </source>
</evidence>
<organism evidence="2 3">
    <name type="scientific">Rufibacter hautae</name>
    <dbReference type="NCBI Taxonomy" id="2595005"/>
    <lineage>
        <taxon>Bacteria</taxon>
        <taxon>Pseudomonadati</taxon>
        <taxon>Bacteroidota</taxon>
        <taxon>Cytophagia</taxon>
        <taxon>Cytophagales</taxon>
        <taxon>Hymenobacteraceae</taxon>
        <taxon>Rufibacter</taxon>
    </lineage>
</organism>
<dbReference type="AlphaFoldDB" id="A0A5B6TF58"/>
<keyword evidence="3" id="KW-1185">Reference proteome</keyword>
<proteinExistence type="predicted"/>
<keyword evidence="1" id="KW-1133">Transmembrane helix</keyword>
<feature type="transmembrane region" description="Helical" evidence="1">
    <location>
        <begin position="6"/>
        <end position="27"/>
    </location>
</feature>
<comment type="caution">
    <text evidence="2">The sequence shown here is derived from an EMBL/GenBank/DDBJ whole genome shotgun (WGS) entry which is preliminary data.</text>
</comment>
<protein>
    <recommendedName>
        <fullName evidence="4">Biopolymer transporter ExbD</fullName>
    </recommendedName>
</protein>
<gene>
    <name evidence="2" type="ORF">FOA19_00735</name>
</gene>
<dbReference type="OrthoDB" id="1272476at2"/>